<dbReference type="Proteomes" id="UP000076079">
    <property type="component" value="Chromosome"/>
</dbReference>
<evidence type="ECO:0000313" key="1">
    <source>
        <dbReference type="EMBL" id="AMY11297.1"/>
    </source>
</evidence>
<dbReference type="RefSeq" id="WP_110172859.1">
    <property type="nucleotide sequence ID" value="NZ_CP015136.1"/>
</dbReference>
<keyword evidence="2" id="KW-1185">Reference proteome</keyword>
<reference evidence="1 2" key="1">
    <citation type="journal article" date="2016" name="Genome Announc.">
        <title>First Complete Genome Sequence of a Subdivision 6 Acidobacterium Strain.</title>
        <authorList>
            <person name="Huang S."/>
            <person name="Vieira S."/>
            <person name="Bunk B."/>
            <person name="Riedel T."/>
            <person name="Sproer C."/>
            <person name="Overmann J."/>
        </authorList>
    </citation>
    <scope>NUCLEOTIDE SEQUENCE [LARGE SCALE GENOMIC DNA]</scope>
    <source>
        <strain evidence="2">DSM 100886 HEG_-6_39</strain>
    </source>
</reference>
<name>A0A143PRF2_LUTPR</name>
<dbReference type="KEGG" id="abac:LuPra_04545"/>
<protein>
    <submittedName>
        <fullName evidence="1">Uncharacterized protein</fullName>
    </submittedName>
</protein>
<gene>
    <name evidence="1" type="ORF">LuPra_04545</name>
</gene>
<accession>A0A143PRF2</accession>
<reference evidence="2" key="2">
    <citation type="submission" date="2016-04" db="EMBL/GenBank/DDBJ databases">
        <title>First Complete Genome Sequence of a Subdivision 6 Acidobacterium.</title>
        <authorList>
            <person name="Huang S."/>
            <person name="Vieira S."/>
            <person name="Bunk B."/>
            <person name="Riedel T."/>
            <person name="Sproeer C."/>
            <person name="Overmann J."/>
        </authorList>
    </citation>
    <scope>NUCLEOTIDE SEQUENCE [LARGE SCALE GENOMIC DNA]</scope>
    <source>
        <strain evidence="2">DSM 100886 HEG_-6_39</strain>
    </source>
</reference>
<dbReference type="OrthoDB" id="8005816at2"/>
<dbReference type="STRING" id="1855912.LuPra_04545"/>
<organism evidence="1 2">
    <name type="scientific">Luteitalea pratensis</name>
    <dbReference type="NCBI Taxonomy" id="1855912"/>
    <lineage>
        <taxon>Bacteria</taxon>
        <taxon>Pseudomonadati</taxon>
        <taxon>Acidobacteriota</taxon>
        <taxon>Vicinamibacteria</taxon>
        <taxon>Vicinamibacterales</taxon>
        <taxon>Vicinamibacteraceae</taxon>
        <taxon>Luteitalea</taxon>
    </lineage>
</organism>
<dbReference type="AlphaFoldDB" id="A0A143PRF2"/>
<evidence type="ECO:0000313" key="2">
    <source>
        <dbReference type="Proteomes" id="UP000076079"/>
    </source>
</evidence>
<proteinExistence type="predicted"/>
<dbReference type="EMBL" id="CP015136">
    <property type="protein sequence ID" value="AMY11297.1"/>
    <property type="molecule type" value="Genomic_DNA"/>
</dbReference>
<sequence>MTGHESRFARIDVRQWARACALGMNAALAFVCLNLGRMGKTTTTKWGATGIATHVGMSKAQARQALQALEAEGLVRSIRDGLRSIVDSGAGIFAWVPQSVVFGVEGNRVPPMELLREYADPMLLRLFVDMYERHDLPGVGGLPPCVLHERWDKHVLFRSPAWHVVAFTSNHSLHTPLSPDDDLIRPHVVRAGASGTDNYDAWWCRCKDLRATGLLTRVLRLAESADADAATAITFWPAEWQGHDTPEEARVGTAAEAVVQAMLRKNHDAWNDVRALQATGTVVLLPLPAHMVPQATLQTVYRLRYRPHTKETQAWYAWLSHQADVWTQAFHDVEVQWGDSISAAEERERREAGRI</sequence>